<sequence>MDNTSEFDYTQLSKSELGELYHKIIDAALENNGYKLHVLQKWNISQEEFHRRSLASIAIRKREKDRKLEVKKVVLEYLRKRYETMSNEDAEREWKHLKAEVEYRNPN</sequence>
<dbReference type="AlphaFoldDB" id="A0A918ML85"/>
<dbReference type="RefSeq" id="WP_026814798.1">
    <property type="nucleotide sequence ID" value="NZ_BMWP01000014.1"/>
</dbReference>
<keyword evidence="2" id="KW-1185">Reference proteome</keyword>
<evidence type="ECO:0000313" key="1">
    <source>
        <dbReference type="EMBL" id="GGW37246.1"/>
    </source>
</evidence>
<dbReference type="EMBL" id="BMWP01000014">
    <property type="protein sequence ID" value="GGW37246.1"/>
    <property type="molecule type" value="Genomic_DNA"/>
</dbReference>
<protein>
    <submittedName>
        <fullName evidence="1">Uncharacterized protein</fullName>
    </submittedName>
</protein>
<organism evidence="1 2">
    <name type="scientific">Arenibacter certesii</name>
    <dbReference type="NCBI Taxonomy" id="228955"/>
    <lineage>
        <taxon>Bacteria</taxon>
        <taxon>Pseudomonadati</taxon>
        <taxon>Bacteroidota</taxon>
        <taxon>Flavobacteriia</taxon>
        <taxon>Flavobacteriales</taxon>
        <taxon>Flavobacteriaceae</taxon>
        <taxon>Arenibacter</taxon>
    </lineage>
</organism>
<evidence type="ECO:0000313" key="2">
    <source>
        <dbReference type="Proteomes" id="UP000634668"/>
    </source>
</evidence>
<gene>
    <name evidence="1" type="ORF">GCM10007383_22630</name>
</gene>
<reference evidence="1" key="1">
    <citation type="journal article" date="2014" name="Int. J. Syst. Evol. Microbiol.">
        <title>Complete genome sequence of Corynebacterium casei LMG S-19264T (=DSM 44701T), isolated from a smear-ripened cheese.</title>
        <authorList>
            <consortium name="US DOE Joint Genome Institute (JGI-PGF)"/>
            <person name="Walter F."/>
            <person name="Albersmeier A."/>
            <person name="Kalinowski J."/>
            <person name="Ruckert C."/>
        </authorList>
    </citation>
    <scope>NUCLEOTIDE SEQUENCE</scope>
    <source>
        <strain evidence="1">KCTC 12113</strain>
    </source>
</reference>
<accession>A0A918ML85</accession>
<reference evidence="1" key="2">
    <citation type="submission" date="2020-09" db="EMBL/GenBank/DDBJ databases">
        <authorList>
            <person name="Sun Q."/>
            <person name="Kim S."/>
        </authorList>
    </citation>
    <scope>NUCLEOTIDE SEQUENCE</scope>
    <source>
        <strain evidence="1">KCTC 12113</strain>
    </source>
</reference>
<name>A0A918ML85_9FLAO</name>
<dbReference type="Proteomes" id="UP000634668">
    <property type="component" value="Unassembled WGS sequence"/>
</dbReference>
<comment type="caution">
    <text evidence="1">The sequence shown here is derived from an EMBL/GenBank/DDBJ whole genome shotgun (WGS) entry which is preliminary data.</text>
</comment>
<proteinExistence type="predicted"/>